<dbReference type="InterPro" id="IPR038475">
    <property type="entry name" value="RecG_C_sf"/>
</dbReference>
<dbReference type="InterPro" id="IPR007421">
    <property type="entry name" value="Schlafen_AlbA_2_dom"/>
</dbReference>
<dbReference type="SUPFAM" id="SSF46785">
    <property type="entry name" value="Winged helix' DNA-binding domain"/>
    <property type="match status" value="1"/>
</dbReference>
<dbReference type="Proteomes" id="UP001200537">
    <property type="component" value="Unassembled WGS sequence"/>
</dbReference>
<gene>
    <name evidence="2" type="ORF">L0M99_07485</name>
</gene>
<dbReference type="RefSeq" id="WP_238128257.1">
    <property type="nucleotide sequence ID" value="NZ_JAKNHJ010000014.1"/>
</dbReference>
<evidence type="ECO:0000313" key="2">
    <source>
        <dbReference type="EMBL" id="MCG4618333.1"/>
    </source>
</evidence>
<name>A0AAJ1BCE2_9ACTO</name>
<sequence>MAFSESETIELKSSVVADLCKEVVAFANTKGGTLYIGVEDNGTVIGVDSTDRVALQINNMVRDSIKPDITMFVHYETQVIDDKRIIAVTVQEGTDRPYYLGSKGLKPSGVYVRNGTSTDPASDTAIRKMIKETDGDSFETMRSLEQNLSFQAAEAQFAKRKVPYDAAKMQTLGMVSSDGVYSNVALLLSEQCPNTIKAATFAGVDQSTFQDRREFTGSLFQQMEDLYAYLDLHNQTKATFEGLYRTDTRDYPEDALRETLMNSLVHRDYSFSASTLVSIYDDRIEFVSVGGLPAGITLDDIMLGLSVCRNPKLAAIFYRLKLIEAYGTGMPKIMKAYAGTGLEPKIEVTNNAFKITLPNRNAVKTMATMSNERKSNEEKILDLIDKNGYVVRSDVDQLLDVSQTTASRILKRMITDGLIYQDGRGRKTKYRKG</sequence>
<dbReference type="Pfam" id="PF13749">
    <property type="entry name" value="HATPase_c_4"/>
    <property type="match status" value="1"/>
</dbReference>
<dbReference type="InterPro" id="IPR036390">
    <property type="entry name" value="WH_DNA-bd_sf"/>
</dbReference>
<dbReference type="Gene3D" id="3.30.950.30">
    <property type="entry name" value="Schlafen, AAA domain"/>
    <property type="match status" value="1"/>
</dbReference>
<dbReference type="Gene3D" id="3.30.565.60">
    <property type="match status" value="1"/>
</dbReference>
<dbReference type="Pfam" id="PF04326">
    <property type="entry name" value="SLFN_AlbA_2"/>
    <property type="match status" value="1"/>
</dbReference>
<comment type="caution">
    <text evidence="2">The sequence shown here is derived from an EMBL/GenBank/DDBJ whole genome shotgun (WGS) entry which is preliminary data.</text>
</comment>
<evidence type="ECO:0000313" key="3">
    <source>
        <dbReference type="Proteomes" id="UP001200537"/>
    </source>
</evidence>
<dbReference type="InterPro" id="IPR011991">
    <property type="entry name" value="ArsR-like_HTH"/>
</dbReference>
<dbReference type="InterPro" id="IPR038461">
    <property type="entry name" value="Schlafen_AlbA_2_dom_sf"/>
</dbReference>
<dbReference type="InterPro" id="IPR036388">
    <property type="entry name" value="WH-like_DNA-bd_sf"/>
</dbReference>
<dbReference type="Gene3D" id="1.10.10.10">
    <property type="entry name" value="Winged helix-like DNA-binding domain superfamily/Winged helix DNA-binding domain"/>
    <property type="match status" value="1"/>
</dbReference>
<proteinExistence type="predicted"/>
<dbReference type="PANTHER" id="PTHR30595:SF6">
    <property type="entry name" value="SCHLAFEN ALBA-2 DOMAIN-CONTAINING PROTEIN"/>
    <property type="match status" value="1"/>
</dbReference>
<evidence type="ECO:0000259" key="1">
    <source>
        <dbReference type="Pfam" id="PF04326"/>
    </source>
</evidence>
<organism evidence="2 3">
    <name type="scientific">Varibaculum cambriense</name>
    <dbReference type="NCBI Taxonomy" id="184870"/>
    <lineage>
        <taxon>Bacteria</taxon>
        <taxon>Bacillati</taxon>
        <taxon>Actinomycetota</taxon>
        <taxon>Actinomycetes</taxon>
        <taxon>Actinomycetales</taxon>
        <taxon>Actinomycetaceae</taxon>
        <taxon>Varibaculum</taxon>
    </lineage>
</organism>
<dbReference type="CDD" id="cd00090">
    <property type="entry name" value="HTH_ARSR"/>
    <property type="match status" value="1"/>
</dbReference>
<dbReference type="AlphaFoldDB" id="A0AAJ1BCE2"/>
<protein>
    <submittedName>
        <fullName evidence="2">DNA binding domain-containing protein</fullName>
    </submittedName>
</protein>
<dbReference type="EMBL" id="JAKNHJ010000014">
    <property type="protein sequence ID" value="MCG4618333.1"/>
    <property type="molecule type" value="Genomic_DNA"/>
</dbReference>
<feature type="domain" description="Schlafen AlbA-2" evidence="1">
    <location>
        <begin position="5"/>
        <end position="121"/>
    </location>
</feature>
<reference evidence="2" key="1">
    <citation type="submission" date="2022-01" db="EMBL/GenBank/DDBJ databases">
        <title>Collection of gut derived symbiotic bacterial strains cultured from healthy donors.</title>
        <authorList>
            <person name="Lin H."/>
            <person name="Kohout C."/>
            <person name="Waligurski E."/>
            <person name="Pamer E.G."/>
        </authorList>
    </citation>
    <scope>NUCLEOTIDE SEQUENCE</scope>
    <source>
        <strain evidence="2">DFI.7.46</strain>
    </source>
</reference>
<accession>A0AAJ1BCE2</accession>
<dbReference type="PANTHER" id="PTHR30595">
    <property type="entry name" value="GLPR-RELATED TRANSCRIPTIONAL REPRESSOR"/>
    <property type="match status" value="1"/>
</dbReference>